<feature type="domain" description="RRP12 HEAT" evidence="3">
    <location>
        <begin position="310"/>
        <end position="607"/>
    </location>
</feature>
<feature type="compositionally biased region" description="Polar residues" evidence="2">
    <location>
        <begin position="1113"/>
        <end position="1125"/>
    </location>
</feature>
<feature type="compositionally biased region" description="Polar residues" evidence="2">
    <location>
        <begin position="992"/>
        <end position="1008"/>
    </location>
</feature>
<sequence length="1225" mass="137749">MDIVATIISKEVKSKGFPSTPVSYFGAVFSTLKRMSREELDQTTLEALFTFLSSLLPALPPAVLRSEGEEIGVVAKRFVDVEGVSNGIINAVLKCVSCVLVGGEKGKWDKVDDLFRFLLRFVIDKREKVRMQAHSCLRDVLQSFNGTPVFSSASEEVVVLFLKFLSVAGGSSCTNNVDPQGPRGVWEVIFLLNALKDCLPLMSTKSRFKILKYMKSLLLLQQPIVTKAIVGILHSLCLSGTTDVPGETILDMLCFLASSATNKESSADSMSSIAHLLLSGIKKIYVANRSICDMKLPEVFSTLGEILACKHEEAIFASLGAFKGLIHTCICKSLIDEEVDGVIRFIPTSSKRICEILEGLLGYRYSDVWDLSFQIISAIFDRLGKASYQLMSGAIKSLANLEKLSDENLLFRKQLHGCIGSAIIAIGPELFLQIVPLNLESNDMSDTNCWLLPILKQHVIGAELSFFKNTILGIAYRLQQRSQELERDGLIVSARATRGIVYSLWSLLPSFCNYPCDTARSFKDLHKELCDTFRKEADFRGLICSSLRILIQQNNKALLENSEASDEMEDHEQKPWNTYTPEVAKDNLNILRSFTKGSSQNIVSILSEFFLDSSNDSGKCLQSAISEYASIMDKKDVKKIFQKMIRQLLNETKNAVLIQERSSNDMEIDGLDRNALAALSMKRAQLLDLALCFLPGLSTEEMDFLLKHCITPGMKDNEGIIQKKAYKTLSTILKDHQDFLLSKVDEIRVLMLDSLPFCHLSAKRYRLDSLYFLIAYFSKGSSVHSKEDIISPFLTEIILALKEDNKKTRNRAYTLLVDIGHVCSDKEHGGKKESLLQFFNMVAGCLALDKSNMISATVKGLARLAYEFSDLINAAYSLLPSAFLLIQRKDRQICKANLGLLKVLVAKSQTDSLHMHLNDIVQGLLKWQDDTKNHFKAKVKLLFEMLVKKCGMDAVKEVMPEQHMKLLTNIRKITERKEKKYQSQKDTRSLHSRTSSRGSKWNHTNIFSDDGETNIQSRALTKVSSLRSKKTHKLSKRLPGDLFNQTEDDPLDLLDGQRTRAVLESSIHRKRKVESDDDEEPEINDEGRLVISEGGKKIKREKNCFSEDDLDTKSNSGRSVRSITKSQKKKQKLESGWAFTGSEYTSKKAKGDLKRKNKLEPYAYWPLDRKLLNRREDSKAIARKGMSAVMKVTKSFEGKSASSALGVKFKRVKYQNKRKTKKHKS</sequence>
<dbReference type="GO" id="GO:0003723">
    <property type="term" value="F:RNA binding"/>
    <property type="evidence" value="ECO:0000318"/>
    <property type="project" value="GO_Central"/>
</dbReference>
<keyword evidence="1" id="KW-0175">Coiled coil</keyword>
<dbReference type="PANTHER" id="PTHR48445:SF1">
    <property type="entry name" value="OS02G0782100 PROTEIN"/>
    <property type="match status" value="1"/>
</dbReference>
<dbReference type="GO" id="GO:0005730">
    <property type="term" value="C:nucleolus"/>
    <property type="evidence" value="ECO:0000318"/>
    <property type="project" value="GO_Central"/>
</dbReference>
<feature type="domain" description="RRP12 N-terminal HEAT" evidence="4">
    <location>
        <begin position="4"/>
        <end position="244"/>
    </location>
</feature>
<dbReference type="EMBL" id="LFYR01000736">
    <property type="protein sequence ID" value="KMZ69939.1"/>
    <property type="molecule type" value="Genomic_DNA"/>
</dbReference>
<feature type="region of interest" description="Disordered" evidence="2">
    <location>
        <begin position="1107"/>
        <end position="1135"/>
    </location>
</feature>
<dbReference type="OMA" id="PDQMKHR"/>
<dbReference type="OrthoDB" id="2192888at2759"/>
<feature type="region of interest" description="Disordered" evidence="2">
    <location>
        <begin position="977"/>
        <end position="1008"/>
    </location>
</feature>
<evidence type="ECO:0000313" key="6">
    <source>
        <dbReference type="Proteomes" id="UP000036987"/>
    </source>
</evidence>
<protein>
    <submittedName>
        <fullName evidence="5">Ribosomal RNA-processing protein 12</fullName>
    </submittedName>
</protein>
<feature type="compositionally biased region" description="Basic residues" evidence="2">
    <location>
        <begin position="1027"/>
        <end position="1036"/>
    </location>
</feature>
<evidence type="ECO:0000256" key="2">
    <source>
        <dbReference type="SAM" id="MobiDB-lite"/>
    </source>
</evidence>
<dbReference type="Proteomes" id="UP000036987">
    <property type="component" value="Unassembled WGS sequence"/>
</dbReference>
<feature type="compositionally biased region" description="Basic and acidic residues" evidence="2">
    <location>
        <begin position="977"/>
        <end position="989"/>
    </location>
</feature>
<gene>
    <name evidence="5" type="ORF">ZOSMA_202G00250</name>
</gene>
<comment type="caution">
    <text evidence="5">The sequence shown here is derived from an EMBL/GenBank/DDBJ whole genome shotgun (WGS) entry which is preliminary data.</text>
</comment>
<evidence type="ECO:0000259" key="3">
    <source>
        <dbReference type="Pfam" id="PF08161"/>
    </source>
</evidence>
<dbReference type="Pfam" id="PF25772">
    <property type="entry name" value="HEAT_RRP12_N"/>
    <property type="match status" value="1"/>
</dbReference>
<keyword evidence="6" id="KW-1185">Reference proteome</keyword>
<dbReference type="PANTHER" id="PTHR48445">
    <property type="entry name" value="OS02G0782100 PROTEIN"/>
    <property type="match status" value="1"/>
</dbReference>
<dbReference type="InterPro" id="IPR012978">
    <property type="entry name" value="HEAT_RRP12"/>
</dbReference>
<dbReference type="Pfam" id="PF08161">
    <property type="entry name" value="RRP12_HEAT"/>
    <property type="match status" value="1"/>
</dbReference>
<dbReference type="InterPro" id="IPR016024">
    <property type="entry name" value="ARM-type_fold"/>
</dbReference>
<organism evidence="5 6">
    <name type="scientific">Zostera marina</name>
    <name type="common">Eelgrass</name>
    <dbReference type="NCBI Taxonomy" id="29655"/>
    <lineage>
        <taxon>Eukaryota</taxon>
        <taxon>Viridiplantae</taxon>
        <taxon>Streptophyta</taxon>
        <taxon>Embryophyta</taxon>
        <taxon>Tracheophyta</taxon>
        <taxon>Spermatophyta</taxon>
        <taxon>Magnoliopsida</taxon>
        <taxon>Liliopsida</taxon>
        <taxon>Zosteraceae</taxon>
        <taxon>Zostera</taxon>
    </lineage>
</organism>
<proteinExistence type="predicted"/>
<reference evidence="6" key="1">
    <citation type="journal article" date="2016" name="Nature">
        <title>The genome of the seagrass Zostera marina reveals angiosperm adaptation to the sea.</title>
        <authorList>
            <person name="Olsen J.L."/>
            <person name="Rouze P."/>
            <person name="Verhelst B."/>
            <person name="Lin Y.-C."/>
            <person name="Bayer T."/>
            <person name="Collen J."/>
            <person name="Dattolo E."/>
            <person name="De Paoli E."/>
            <person name="Dittami S."/>
            <person name="Maumus F."/>
            <person name="Michel G."/>
            <person name="Kersting A."/>
            <person name="Lauritano C."/>
            <person name="Lohaus R."/>
            <person name="Toepel M."/>
            <person name="Tonon T."/>
            <person name="Vanneste K."/>
            <person name="Amirebrahimi M."/>
            <person name="Brakel J."/>
            <person name="Bostroem C."/>
            <person name="Chovatia M."/>
            <person name="Grimwood J."/>
            <person name="Jenkins J.W."/>
            <person name="Jueterbock A."/>
            <person name="Mraz A."/>
            <person name="Stam W.T."/>
            <person name="Tice H."/>
            <person name="Bornberg-Bauer E."/>
            <person name="Green P.J."/>
            <person name="Pearson G.A."/>
            <person name="Procaccini G."/>
            <person name="Duarte C.M."/>
            <person name="Schmutz J."/>
            <person name="Reusch T.B.H."/>
            <person name="Van de Peer Y."/>
        </authorList>
    </citation>
    <scope>NUCLEOTIDE SEQUENCE [LARGE SCALE GENOMIC DNA]</scope>
    <source>
        <strain evidence="6">cv. Finnish</strain>
    </source>
</reference>
<dbReference type="STRING" id="29655.A0A0K9PLU7"/>
<dbReference type="AlphaFoldDB" id="A0A0K9PLU7"/>
<feature type="coiled-coil region" evidence="1">
    <location>
        <begin position="547"/>
        <end position="574"/>
    </location>
</feature>
<evidence type="ECO:0000259" key="4">
    <source>
        <dbReference type="Pfam" id="PF25772"/>
    </source>
</evidence>
<feature type="region of interest" description="Disordered" evidence="2">
    <location>
        <begin position="1023"/>
        <end position="1051"/>
    </location>
</feature>
<accession>A0A0K9PLU7</accession>
<dbReference type="InterPro" id="IPR057860">
    <property type="entry name" value="HEAT_RRP12_N"/>
</dbReference>
<evidence type="ECO:0000313" key="5">
    <source>
        <dbReference type="EMBL" id="KMZ69939.1"/>
    </source>
</evidence>
<name>A0A0K9PLU7_ZOSMR</name>
<dbReference type="SUPFAM" id="SSF48371">
    <property type="entry name" value="ARM repeat"/>
    <property type="match status" value="1"/>
</dbReference>
<evidence type="ECO:0000256" key="1">
    <source>
        <dbReference type="SAM" id="Coils"/>
    </source>
</evidence>